<dbReference type="GO" id="GO:0016020">
    <property type="term" value="C:membrane"/>
    <property type="evidence" value="ECO:0007669"/>
    <property type="project" value="UniProtKB-SubCell"/>
</dbReference>
<dbReference type="PANTHER" id="PTHR30540:SF83">
    <property type="entry name" value="K+ POTASSIUM TRANSPORTER"/>
    <property type="match status" value="1"/>
</dbReference>
<evidence type="ECO:0000313" key="13">
    <source>
        <dbReference type="Proteomes" id="UP000530660"/>
    </source>
</evidence>
<dbReference type="AlphaFoldDB" id="A0A7J7IFF7"/>
<dbReference type="Pfam" id="PF22776">
    <property type="entry name" value="K_trans_C"/>
    <property type="match status" value="1"/>
</dbReference>
<keyword evidence="2" id="KW-0813">Transport</keyword>
<keyword evidence="3" id="KW-0633">Potassium transport</keyword>
<dbReference type="InterPro" id="IPR053952">
    <property type="entry name" value="K_trans_C"/>
</dbReference>
<name>A0A7J7IFF7_9RHOD</name>
<protein>
    <submittedName>
        <fullName evidence="12">Putative potassium transport system protein kup 3</fullName>
    </submittedName>
</protein>
<feature type="transmembrane region" description="Helical" evidence="9">
    <location>
        <begin position="413"/>
        <end position="431"/>
    </location>
</feature>
<evidence type="ECO:0000259" key="10">
    <source>
        <dbReference type="Pfam" id="PF02705"/>
    </source>
</evidence>
<evidence type="ECO:0000256" key="4">
    <source>
        <dbReference type="ARBA" id="ARBA00022692"/>
    </source>
</evidence>
<keyword evidence="13" id="KW-1185">Reference proteome</keyword>
<evidence type="ECO:0000256" key="9">
    <source>
        <dbReference type="SAM" id="Phobius"/>
    </source>
</evidence>
<evidence type="ECO:0000313" key="12">
    <source>
        <dbReference type="EMBL" id="KAF6001846.1"/>
    </source>
</evidence>
<feature type="transmembrane region" description="Helical" evidence="9">
    <location>
        <begin position="330"/>
        <end position="348"/>
    </location>
</feature>
<evidence type="ECO:0000256" key="7">
    <source>
        <dbReference type="ARBA" id="ARBA00023065"/>
    </source>
</evidence>
<evidence type="ECO:0000256" key="2">
    <source>
        <dbReference type="ARBA" id="ARBA00022448"/>
    </source>
</evidence>
<keyword evidence="4 9" id="KW-0812">Transmembrane</keyword>
<reference evidence="12 13" key="1">
    <citation type="journal article" date="2020" name="J. Phycol.">
        <title>Comparative genome analysis reveals Cyanidiococcus gen. nov., a new extremophilic red algal genus sister to Cyanidioschyzon (Cyanidioschyzonaceae, Rhodophyta).</title>
        <authorList>
            <person name="Liu S.-L."/>
            <person name="Chiang Y.-R."/>
            <person name="Yoon H.S."/>
            <person name="Fu H.-Y."/>
        </authorList>
    </citation>
    <scope>NUCLEOTIDE SEQUENCE [LARGE SCALE GENOMIC DNA]</scope>
    <source>
        <strain evidence="12 13">THAL066</strain>
    </source>
</reference>
<dbReference type="InterPro" id="IPR053951">
    <property type="entry name" value="K_trans_N"/>
</dbReference>
<organism evidence="12 13">
    <name type="scientific">Cyanidiococcus yangmingshanensis</name>
    <dbReference type="NCBI Taxonomy" id="2690220"/>
    <lineage>
        <taxon>Eukaryota</taxon>
        <taxon>Rhodophyta</taxon>
        <taxon>Bangiophyceae</taxon>
        <taxon>Cyanidiales</taxon>
        <taxon>Cyanidiaceae</taxon>
        <taxon>Cyanidiococcus</taxon>
    </lineage>
</organism>
<dbReference type="GO" id="GO:0015079">
    <property type="term" value="F:potassium ion transmembrane transporter activity"/>
    <property type="evidence" value="ECO:0007669"/>
    <property type="project" value="InterPro"/>
</dbReference>
<evidence type="ECO:0000256" key="6">
    <source>
        <dbReference type="ARBA" id="ARBA00022989"/>
    </source>
</evidence>
<accession>A0A7J7IFF7</accession>
<feature type="transmembrane region" description="Helical" evidence="9">
    <location>
        <begin position="269"/>
        <end position="289"/>
    </location>
</feature>
<feature type="domain" description="K+ potassium transporter integral membrane" evidence="10">
    <location>
        <begin position="2"/>
        <end position="393"/>
    </location>
</feature>
<keyword evidence="7" id="KW-0406">Ion transport</keyword>
<feature type="domain" description="K+ potassium transporter C-terminal" evidence="11">
    <location>
        <begin position="414"/>
        <end position="561"/>
    </location>
</feature>
<evidence type="ECO:0000256" key="8">
    <source>
        <dbReference type="ARBA" id="ARBA00023136"/>
    </source>
</evidence>
<gene>
    <name evidence="12" type="primary">KUP3</name>
    <name evidence="12" type="ORF">F1559_000022</name>
</gene>
<evidence type="ECO:0000256" key="3">
    <source>
        <dbReference type="ARBA" id="ARBA00022538"/>
    </source>
</evidence>
<feature type="transmembrane region" description="Helical" evidence="9">
    <location>
        <begin position="220"/>
        <end position="248"/>
    </location>
</feature>
<dbReference type="EMBL" id="VWRR01000012">
    <property type="protein sequence ID" value="KAF6001846.1"/>
    <property type="molecule type" value="Genomic_DNA"/>
</dbReference>
<proteinExistence type="predicted"/>
<dbReference type="InterPro" id="IPR003855">
    <property type="entry name" value="K+_transporter"/>
</dbReference>
<feature type="transmembrane region" description="Helical" evidence="9">
    <location>
        <begin position="94"/>
        <end position="114"/>
    </location>
</feature>
<sequence>MADHNGEGGAFALLSLLRTGKCGRRLFQVAVLVALVGAGAFLADGTITPSITVVSAVQGFQVGIPSFPNAAVVGISIGILVGVFTSQWPGSSRLGILYGPVLIVFFVVQFMLGIRGITQHPAIFKALNPYYAPKGIGTIWPDGKIGFLKVADAMLATTGAEAMYADIGHFGKTPMRLGWFLVVLPSVLSTYLGQLAMVAADPSLLVTDEQTLYFKQAPRALLWPLIVLTMLASIIASQAVISGTYSIVSQAMSLELLPRLHIKRTDWRIFGQVFIPEICIVMCVITVAITAGCQNSNALAAAYGATVSTSFITTSVLFLLVLMVAWRKPVYWWLPYGGVFGLLDLFIWSSTLTKFPSGGYIPFIMALALILLMLLWSWGARHEANYFQTQTQRWKEEHSQHAVDGLILLPRRLYVFLTGFAAGVPYTYQAFVKKIGVVPKLGMFVTIRFVPVPFVDLQRRFSVREEAPGLYRIRIYIGYAQSIGSLPALIDEGAAQLPPSLLSDEMVFVMGRTAVLADPKRPVFRRLLVHCYAILKRFAVSPDADLGIPRDHIELGTPIEL</sequence>
<feature type="transmembrane region" description="Helical" evidence="9">
    <location>
        <begin position="360"/>
        <end position="378"/>
    </location>
</feature>
<feature type="transmembrane region" description="Helical" evidence="9">
    <location>
        <begin position="67"/>
        <end position="88"/>
    </location>
</feature>
<feature type="transmembrane region" description="Helical" evidence="9">
    <location>
        <begin position="177"/>
        <end position="200"/>
    </location>
</feature>
<evidence type="ECO:0000256" key="1">
    <source>
        <dbReference type="ARBA" id="ARBA00004141"/>
    </source>
</evidence>
<dbReference type="OrthoDB" id="504708at2759"/>
<dbReference type="Proteomes" id="UP000530660">
    <property type="component" value="Unassembled WGS sequence"/>
</dbReference>
<comment type="subcellular location">
    <subcellularLocation>
        <location evidence="1">Membrane</location>
        <topology evidence="1">Multi-pass membrane protein</topology>
    </subcellularLocation>
</comment>
<dbReference type="PANTHER" id="PTHR30540">
    <property type="entry name" value="OSMOTIC STRESS POTASSIUM TRANSPORTER"/>
    <property type="match status" value="1"/>
</dbReference>
<keyword evidence="6 9" id="KW-1133">Transmembrane helix</keyword>
<keyword evidence="8 9" id="KW-0472">Membrane</keyword>
<feature type="transmembrane region" description="Helical" evidence="9">
    <location>
        <begin position="26"/>
        <end position="47"/>
    </location>
</feature>
<keyword evidence="5" id="KW-0630">Potassium</keyword>
<evidence type="ECO:0000259" key="11">
    <source>
        <dbReference type="Pfam" id="PF22776"/>
    </source>
</evidence>
<dbReference type="Pfam" id="PF02705">
    <property type="entry name" value="K_trans"/>
    <property type="match status" value="1"/>
</dbReference>
<feature type="transmembrane region" description="Helical" evidence="9">
    <location>
        <begin position="301"/>
        <end position="323"/>
    </location>
</feature>
<comment type="caution">
    <text evidence="12">The sequence shown here is derived from an EMBL/GenBank/DDBJ whole genome shotgun (WGS) entry which is preliminary data.</text>
</comment>
<evidence type="ECO:0000256" key="5">
    <source>
        <dbReference type="ARBA" id="ARBA00022958"/>
    </source>
</evidence>